<feature type="compositionally biased region" description="Polar residues" evidence="1">
    <location>
        <begin position="241"/>
        <end position="256"/>
    </location>
</feature>
<name>A0A9P5Z2M9_9AGAR</name>
<feature type="compositionally biased region" description="Basic and acidic residues" evidence="1">
    <location>
        <begin position="1098"/>
        <end position="1109"/>
    </location>
</feature>
<feature type="region of interest" description="Disordered" evidence="1">
    <location>
        <begin position="1223"/>
        <end position="1297"/>
    </location>
</feature>
<feature type="compositionally biased region" description="Polar residues" evidence="1">
    <location>
        <begin position="880"/>
        <end position="897"/>
    </location>
</feature>
<evidence type="ECO:0000313" key="3">
    <source>
        <dbReference type="EMBL" id="KAF9479009.1"/>
    </source>
</evidence>
<feature type="compositionally biased region" description="Low complexity" evidence="1">
    <location>
        <begin position="941"/>
        <end position="952"/>
    </location>
</feature>
<keyword evidence="2" id="KW-1133">Transmembrane helix</keyword>
<feature type="compositionally biased region" description="Pro residues" evidence="1">
    <location>
        <begin position="1228"/>
        <end position="1242"/>
    </location>
</feature>
<organism evidence="3 4">
    <name type="scientific">Pholiota conissans</name>
    <dbReference type="NCBI Taxonomy" id="109636"/>
    <lineage>
        <taxon>Eukaryota</taxon>
        <taxon>Fungi</taxon>
        <taxon>Dikarya</taxon>
        <taxon>Basidiomycota</taxon>
        <taxon>Agaricomycotina</taxon>
        <taxon>Agaricomycetes</taxon>
        <taxon>Agaricomycetidae</taxon>
        <taxon>Agaricales</taxon>
        <taxon>Agaricineae</taxon>
        <taxon>Strophariaceae</taxon>
        <taxon>Pholiota</taxon>
    </lineage>
</organism>
<evidence type="ECO:0000256" key="1">
    <source>
        <dbReference type="SAM" id="MobiDB-lite"/>
    </source>
</evidence>
<feature type="compositionally biased region" description="Pro residues" evidence="1">
    <location>
        <begin position="1169"/>
        <end position="1185"/>
    </location>
</feature>
<feature type="compositionally biased region" description="Polar residues" evidence="1">
    <location>
        <begin position="366"/>
        <end position="390"/>
    </location>
</feature>
<evidence type="ECO:0000313" key="4">
    <source>
        <dbReference type="Proteomes" id="UP000807469"/>
    </source>
</evidence>
<dbReference type="OrthoDB" id="3061191at2759"/>
<dbReference type="Proteomes" id="UP000807469">
    <property type="component" value="Unassembled WGS sequence"/>
</dbReference>
<reference evidence="3" key="1">
    <citation type="submission" date="2020-11" db="EMBL/GenBank/DDBJ databases">
        <authorList>
            <consortium name="DOE Joint Genome Institute"/>
            <person name="Ahrendt S."/>
            <person name="Riley R."/>
            <person name="Andreopoulos W."/>
            <person name="Labutti K."/>
            <person name="Pangilinan J."/>
            <person name="Ruiz-Duenas F.J."/>
            <person name="Barrasa J.M."/>
            <person name="Sanchez-Garcia M."/>
            <person name="Camarero S."/>
            <person name="Miyauchi S."/>
            <person name="Serrano A."/>
            <person name="Linde D."/>
            <person name="Babiker R."/>
            <person name="Drula E."/>
            <person name="Ayuso-Fernandez I."/>
            <person name="Pacheco R."/>
            <person name="Padilla G."/>
            <person name="Ferreira P."/>
            <person name="Barriuso J."/>
            <person name="Kellner H."/>
            <person name="Castanera R."/>
            <person name="Alfaro M."/>
            <person name="Ramirez L."/>
            <person name="Pisabarro A.G."/>
            <person name="Kuo A."/>
            <person name="Tritt A."/>
            <person name="Lipzen A."/>
            <person name="He G."/>
            <person name="Yan M."/>
            <person name="Ng V."/>
            <person name="Cullen D."/>
            <person name="Martin F."/>
            <person name="Rosso M.-N."/>
            <person name="Henrissat B."/>
            <person name="Hibbett D."/>
            <person name="Martinez A.T."/>
            <person name="Grigoriev I.V."/>
        </authorList>
    </citation>
    <scope>NUCLEOTIDE SEQUENCE</scope>
    <source>
        <strain evidence="3">CIRM-BRFM 674</strain>
    </source>
</reference>
<comment type="caution">
    <text evidence="3">The sequence shown here is derived from an EMBL/GenBank/DDBJ whole genome shotgun (WGS) entry which is preliminary data.</text>
</comment>
<feature type="region of interest" description="Disordered" evidence="1">
    <location>
        <begin position="865"/>
        <end position="1193"/>
    </location>
</feature>
<gene>
    <name evidence="3" type="ORF">BDN70DRAFT_895302</name>
</gene>
<protein>
    <submittedName>
        <fullName evidence="3">Uncharacterized protein</fullName>
    </submittedName>
</protein>
<feature type="region of interest" description="Disordered" evidence="1">
    <location>
        <begin position="362"/>
        <end position="495"/>
    </location>
</feature>
<dbReference type="EMBL" id="MU155222">
    <property type="protein sequence ID" value="KAF9479009.1"/>
    <property type="molecule type" value="Genomic_DNA"/>
</dbReference>
<proteinExistence type="predicted"/>
<feature type="region of interest" description="Disordered" evidence="1">
    <location>
        <begin position="839"/>
        <end position="858"/>
    </location>
</feature>
<evidence type="ECO:0000256" key="2">
    <source>
        <dbReference type="SAM" id="Phobius"/>
    </source>
</evidence>
<keyword evidence="2" id="KW-0472">Membrane</keyword>
<keyword evidence="4" id="KW-1185">Reference proteome</keyword>
<sequence>MQRSIWRRVMHSTLLTISKGHEAKYGTANGVKWRNIMFFQNQTGGEHRALKERLHRRLGATNADKWRLHRWRSLTIQRSQVTTQKPSSFHIEAYVAFFLFLWAGCLLLVVASRPSSQNFATTLFMRGPSSTPNQYDALLDDGPLSLEEEAAILQMESALPPKNTSSGGASSGSPTPKKRRRDRSASPLITPSRLRGSVKPSARALDAGYRPSTGHRFRQGPTTNPPSIAGEVKDPEPVQQAAAQSGDGSFAGQSESKGPVQLNVHRAGEPSGRRSESMDPPHRVYASGTGAQAGYYAYGQPPTMQQYNMYTNMAHPHGMPQHLQHTSVAFGNPQTPQYYPNAMLRDPNAPADVFSPYYIPQEPRQSRQASVSSTLTTDAGQGRQSRQGSVASAVAIDAPQRADSYRPPEPPAAPTVSAVDAPPRLGESGALAQESIPGAPPRLDDSNSPLQDSTLGAPPRLGGAGVPLLAAKSEPQSDAPHLEEPVESEVNLNESPTVGRLSNKARDALTRGFQKLDSCVKQISAETKLTPVQIVERWDATGSRTVNSWNIYQGYFAENREQEVARLSPEDQPPPAAVASTSTISACYKKFCSAKPNTFDSILRAWHRLDQMEESSAELTIGRRSKEFKRHVQQLETLIRKASSMYGFETFCITLGAVVNQDQNLAEIVGSESTTDFFLERFRTPDIVALGHMKAHVYDRLSKQAMLEDSGSTAPIPGASAAAVKSETTPGPVGELTSVPGANELKERLIQIAKPHNINITKGTLLIWKGLARVVANAGCVFVNWPEDVPFPADEKSKNGSKGISALKQPARALLLASFDHPTHPLMLEKKFGSTAVPKSHPVIIGAPPESSSPHAFGRRKFLDENCNEDRKGPPRLKSATVSGSRKQRIQPSTKPHTQSRKEGAVSEPQEIEASDASNGGGVANSSPISLNDSSDDDAPLLKGLKKGAATKPKPRVAFVAETSHDDDDEDNASYIISRDGSPKYSGSDNDPPPQRSPHMLRQQAKPTAKGKKPESPKKPLRKRQRRIAEEDGVASSEEIEEAAVAAKRKESPKKSFRKRRRQIAEEGGGTGLEEDEDIVVARIKAPDPGVAKPARRNASEDERTDSIAEKLFSNANRVEASSLKSLGPPPSNMSDARKVSPLPAHVQRPNPDDFNRPQAPPMHTQGSLPPPTHPQSTNGPPPAPHAHFARQDGYFAPNYRMYAPEPYGGQYDAPPGWGMPPAQGWYPPGPITSGPPGPLPSGPAAHTGYHHGGYWSHQGPAAYSNTYGQHPPAPGMPPEHLAEDEALRGRGSGSAS</sequence>
<feature type="region of interest" description="Disordered" evidence="1">
    <location>
        <begin position="158"/>
        <end position="281"/>
    </location>
</feature>
<feature type="compositionally biased region" description="Basic and acidic residues" evidence="1">
    <location>
        <begin position="266"/>
        <end position="281"/>
    </location>
</feature>
<feature type="transmembrane region" description="Helical" evidence="2">
    <location>
        <begin position="93"/>
        <end position="111"/>
    </location>
</feature>
<keyword evidence="2" id="KW-0812">Transmembrane</keyword>
<accession>A0A9P5Z2M9</accession>
<feature type="compositionally biased region" description="Polar residues" evidence="1">
    <location>
        <begin position="924"/>
        <end position="933"/>
    </location>
</feature>